<proteinExistence type="predicted"/>
<evidence type="ECO:0000313" key="4">
    <source>
        <dbReference type="EMBL" id="ROH79274.1"/>
    </source>
</evidence>
<dbReference type="InterPro" id="IPR018163">
    <property type="entry name" value="Thr/Ala-tRNA-synth_IIc_edit"/>
</dbReference>
<dbReference type="Proteomes" id="UP000274511">
    <property type="component" value="Unassembled WGS sequence"/>
</dbReference>
<evidence type="ECO:0000313" key="5">
    <source>
        <dbReference type="Proteomes" id="UP000274511"/>
    </source>
</evidence>
<name>A0A3N0UHA2_9GAMM</name>
<organism evidence="4 5">
    <name type="scientific">Lonsdalea populi</name>
    <dbReference type="NCBI Taxonomy" id="1172565"/>
    <lineage>
        <taxon>Bacteria</taxon>
        <taxon>Pseudomonadati</taxon>
        <taxon>Pseudomonadota</taxon>
        <taxon>Gammaproteobacteria</taxon>
        <taxon>Enterobacterales</taxon>
        <taxon>Pectobacteriaceae</taxon>
        <taxon>Lonsdalea</taxon>
    </lineage>
</organism>
<dbReference type="GO" id="GO:0046872">
    <property type="term" value="F:metal ion binding"/>
    <property type="evidence" value="ECO:0007669"/>
    <property type="project" value="UniProtKB-KW"/>
</dbReference>
<dbReference type="Pfam" id="PF07973">
    <property type="entry name" value="tRNA_SAD"/>
    <property type="match status" value="1"/>
</dbReference>
<dbReference type="OrthoDB" id="9812949at2"/>
<dbReference type="EMBL" id="RJUJ01000010">
    <property type="protein sequence ID" value="ROH79274.1"/>
    <property type="molecule type" value="Genomic_DNA"/>
</dbReference>
<dbReference type="SUPFAM" id="SSF55186">
    <property type="entry name" value="ThrRS/AlaRS common domain"/>
    <property type="match status" value="1"/>
</dbReference>
<feature type="domain" description="Threonyl/alanyl tRNA synthetase SAD" evidence="3">
    <location>
        <begin position="4"/>
        <end position="33"/>
    </location>
</feature>
<dbReference type="RefSeq" id="WP_085689002.1">
    <property type="nucleotide sequence ID" value="NZ_CP065534.1"/>
</dbReference>
<dbReference type="GO" id="GO:0043039">
    <property type="term" value="P:tRNA aminoacylation"/>
    <property type="evidence" value="ECO:0007669"/>
    <property type="project" value="InterPro"/>
</dbReference>
<dbReference type="AlphaFoldDB" id="A0A3N0UHA2"/>
<dbReference type="InterPro" id="IPR012947">
    <property type="entry name" value="tRNA_SAD"/>
</dbReference>
<dbReference type="GeneID" id="97008275"/>
<evidence type="ECO:0000256" key="2">
    <source>
        <dbReference type="ARBA" id="ARBA00022833"/>
    </source>
</evidence>
<keyword evidence="2" id="KW-0862">Zinc</keyword>
<keyword evidence="1" id="KW-0479">Metal-binding</keyword>
<dbReference type="GO" id="GO:0005524">
    <property type="term" value="F:ATP binding"/>
    <property type="evidence" value="ECO:0007669"/>
    <property type="project" value="InterPro"/>
</dbReference>
<dbReference type="Gene3D" id="3.30.980.10">
    <property type="entry name" value="Threonyl-trna Synthetase, Chain A, domain 2"/>
    <property type="match status" value="1"/>
</dbReference>
<sequence length="40" mass="4350">MVIPCGGTHIKNTSEITESIFVGKKSGGKNKTKIYIKLID</sequence>
<evidence type="ECO:0000256" key="1">
    <source>
        <dbReference type="ARBA" id="ARBA00022723"/>
    </source>
</evidence>
<dbReference type="GO" id="GO:0004812">
    <property type="term" value="F:aminoacyl-tRNA ligase activity"/>
    <property type="evidence" value="ECO:0007669"/>
    <property type="project" value="InterPro"/>
</dbReference>
<accession>A0A3N0UHA2</accession>
<reference evidence="4 5" key="1">
    <citation type="submission" date="2018-10" db="EMBL/GenBank/DDBJ databases">
        <title>New species genome.</title>
        <authorList>
            <person name="Li Y."/>
        </authorList>
    </citation>
    <scope>NUCLEOTIDE SEQUENCE [LARGE SCALE GENOMIC DNA]</scope>
    <source>
        <strain evidence="4 5">L6_4B</strain>
    </source>
</reference>
<evidence type="ECO:0000259" key="3">
    <source>
        <dbReference type="Pfam" id="PF07973"/>
    </source>
</evidence>
<protein>
    <recommendedName>
        <fullName evidence="3">Threonyl/alanyl tRNA synthetase SAD domain-containing protein</fullName>
    </recommendedName>
</protein>
<gene>
    <name evidence="4" type="ORF">EC392_11035</name>
</gene>
<comment type="caution">
    <text evidence="4">The sequence shown here is derived from an EMBL/GenBank/DDBJ whole genome shotgun (WGS) entry which is preliminary data.</text>
</comment>